<sequence length="301" mass="34224">MAVQSPVAQDWQAAAQAHRERVDCLLSRHPARLHDVTRGEVVHPVWGFLFTYYSYRPAQLRRWHPRFGHPISGSAARPYLDYSGYAEVNGVVTVDPRHLAKRRETVEYVHDLLSATRERPARLNCFGLHEWAMVYAAPSEQIRHAGVPLRLSSADTDAVVRSMPLRCTHYDAYRFFTEPARPLNLTVLDRTTQQDAEQPGCIHAGMDLYKWAFKLSPLIPSELVVDAFEMALRFRELDMRASPYDLTAFGFEPIAIEEAAGRGEYVRAQSVLTHHAQIVRARLIDRCSALLTGQEPLPTHE</sequence>
<evidence type="ECO:0000313" key="1">
    <source>
        <dbReference type="EMBL" id="PHV67480.1"/>
    </source>
</evidence>
<dbReference type="Proteomes" id="UP000225108">
    <property type="component" value="Unassembled WGS sequence"/>
</dbReference>
<evidence type="ECO:0000313" key="2">
    <source>
        <dbReference type="Proteomes" id="UP000225108"/>
    </source>
</evidence>
<reference evidence="1 2" key="1">
    <citation type="submission" date="2017-10" db="EMBL/GenBank/DDBJ databases">
        <title>The draft genome sequence of Williamsia sp. BULT 1.1 isolated from the semi-arid grassland soils from South Africa.</title>
        <authorList>
            <person name="Kabwe M.H."/>
            <person name="Govender N."/>
            <person name="Mutseka Lunga P."/>
            <person name="Vikram S."/>
            <person name="Makhalanyane T.P."/>
        </authorList>
    </citation>
    <scope>NUCLEOTIDE SEQUENCE [LARGE SCALE GENOMIC DNA]</scope>
    <source>
        <strain evidence="1 2">BULT 1.1</strain>
    </source>
</reference>
<proteinExistence type="predicted"/>
<dbReference type="EMBL" id="PEBD01000005">
    <property type="protein sequence ID" value="PHV67480.1"/>
    <property type="molecule type" value="Genomic_DNA"/>
</dbReference>
<gene>
    <name evidence="1" type="ORF">CSW57_07175</name>
</gene>
<dbReference type="AlphaFoldDB" id="A0A2G3PNY9"/>
<comment type="caution">
    <text evidence="1">The sequence shown here is derived from an EMBL/GenBank/DDBJ whole genome shotgun (WGS) entry which is preliminary data.</text>
</comment>
<protein>
    <submittedName>
        <fullName evidence="1">3-methyladenine DNA glycosylase</fullName>
    </submittedName>
</protein>
<accession>A0A2G3PNY9</accession>
<organism evidence="1 2">
    <name type="scientific">Williamsia marianensis</name>
    <dbReference type="NCBI Taxonomy" id="85044"/>
    <lineage>
        <taxon>Bacteria</taxon>
        <taxon>Bacillati</taxon>
        <taxon>Actinomycetota</taxon>
        <taxon>Actinomycetes</taxon>
        <taxon>Mycobacteriales</taxon>
        <taxon>Nocardiaceae</taxon>
        <taxon>Williamsia</taxon>
    </lineage>
</organism>
<name>A0A2G3PNY9_WILMA</name>